<dbReference type="RefSeq" id="WP_317295908.1">
    <property type="nucleotide sequence ID" value="NZ_JABFFQ010000003.1"/>
</dbReference>
<protein>
    <submittedName>
        <fullName evidence="2">Rhodanese-like domain-containing protein</fullName>
    </submittedName>
</protein>
<proteinExistence type="predicted"/>
<gene>
    <name evidence="2" type="ORF">HL657_05960</name>
</gene>
<dbReference type="InterPro" id="IPR050229">
    <property type="entry name" value="GlpE_sulfurtransferase"/>
</dbReference>
<evidence type="ECO:0000313" key="2">
    <source>
        <dbReference type="EMBL" id="MDV4342722.1"/>
    </source>
</evidence>
<evidence type="ECO:0000313" key="3">
    <source>
        <dbReference type="Proteomes" id="UP001273768"/>
    </source>
</evidence>
<sequence length="145" mass="15654">MTSHRLPLVLLFVAGSIIALVLIGGCLDEGPAPDDRIIRTIPPAEASVLIEEMQGDPDFVVIDTRRPDEFAGGHIPRAINIDSAHISEHLDDLDPDGTYLIYCQRGVRSVGVRELMREAGFCEVYEIEGGMSAWRAAGLPVMAGG</sequence>
<dbReference type="Proteomes" id="UP001273768">
    <property type="component" value="Unassembled WGS sequence"/>
</dbReference>
<dbReference type="PROSITE" id="PS51257">
    <property type="entry name" value="PROKAR_LIPOPROTEIN"/>
    <property type="match status" value="1"/>
</dbReference>
<keyword evidence="3" id="KW-1185">Reference proteome</keyword>
<dbReference type="PANTHER" id="PTHR43031">
    <property type="entry name" value="FAD-DEPENDENT OXIDOREDUCTASE"/>
    <property type="match status" value="1"/>
</dbReference>
<dbReference type="CDD" id="cd00158">
    <property type="entry name" value="RHOD"/>
    <property type="match status" value="1"/>
</dbReference>
<organism evidence="2 3">
    <name type="scientific">Methanoculleus nereidis</name>
    <dbReference type="NCBI Taxonomy" id="2735141"/>
    <lineage>
        <taxon>Archaea</taxon>
        <taxon>Methanobacteriati</taxon>
        <taxon>Methanobacteriota</taxon>
        <taxon>Stenosarchaea group</taxon>
        <taxon>Methanomicrobia</taxon>
        <taxon>Methanomicrobiales</taxon>
        <taxon>Methanomicrobiaceae</taxon>
        <taxon>Methanoculleus</taxon>
    </lineage>
</organism>
<comment type="caution">
    <text evidence="2">The sequence shown here is derived from an EMBL/GenBank/DDBJ whole genome shotgun (WGS) entry which is preliminary data.</text>
</comment>
<dbReference type="PANTHER" id="PTHR43031:SF17">
    <property type="entry name" value="SULFURTRANSFERASE YTWF-RELATED"/>
    <property type="match status" value="1"/>
</dbReference>
<dbReference type="PROSITE" id="PS50206">
    <property type="entry name" value="RHODANESE_3"/>
    <property type="match status" value="1"/>
</dbReference>
<dbReference type="Pfam" id="PF00581">
    <property type="entry name" value="Rhodanese"/>
    <property type="match status" value="1"/>
</dbReference>
<dbReference type="SUPFAM" id="SSF52821">
    <property type="entry name" value="Rhodanese/Cell cycle control phosphatase"/>
    <property type="match status" value="1"/>
</dbReference>
<feature type="domain" description="Rhodanese" evidence="1">
    <location>
        <begin position="55"/>
        <end position="143"/>
    </location>
</feature>
<dbReference type="Gene3D" id="3.40.250.10">
    <property type="entry name" value="Rhodanese-like domain"/>
    <property type="match status" value="1"/>
</dbReference>
<evidence type="ECO:0000259" key="1">
    <source>
        <dbReference type="PROSITE" id="PS50206"/>
    </source>
</evidence>
<accession>A0ABU3Z1M8</accession>
<dbReference type="InterPro" id="IPR001763">
    <property type="entry name" value="Rhodanese-like_dom"/>
</dbReference>
<dbReference type="EMBL" id="JABFFQ010000003">
    <property type="protein sequence ID" value="MDV4342722.1"/>
    <property type="molecule type" value="Genomic_DNA"/>
</dbReference>
<reference evidence="2 3" key="1">
    <citation type="submission" date="2020-05" db="EMBL/GenBank/DDBJ databases">
        <title>Isolation and characterization of methanoarchaea from a cold seep at offshore SW Taiwan.</title>
        <authorList>
            <person name="Chen Y.-W."/>
            <person name="Chen S.-C."/>
            <person name="Lai M.-C."/>
        </authorList>
    </citation>
    <scope>NUCLEOTIDE SEQUENCE [LARGE SCALE GENOMIC DNA]</scope>
    <source>
        <strain evidence="2 3">YWC-01</strain>
    </source>
</reference>
<name>A0ABU3Z1M8_9EURY</name>
<dbReference type="InterPro" id="IPR036873">
    <property type="entry name" value="Rhodanese-like_dom_sf"/>
</dbReference>
<dbReference type="SMART" id="SM00450">
    <property type="entry name" value="RHOD"/>
    <property type="match status" value="1"/>
</dbReference>